<name>A0ABV1P3L9_9ACTN</name>
<organism evidence="4 5">
    <name type="scientific">Nocardioides kribbensis</name>
    <dbReference type="NCBI Taxonomy" id="305517"/>
    <lineage>
        <taxon>Bacteria</taxon>
        <taxon>Bacillati</taxon>
        <taxon>Actinomycetota</taxon>
        <taxon>Actinomycetes</taxon>
        <taxon>Propionibacteriales</taxon>
        <taxon>Nocardioidaceae</taxon>
        <taxon>Nocardioides</taxon>
    </lineage>
</organism>
<evidence type="ECO:0000313" key="5">
    <source>
        <dbReference type="Proteomes" id="UP001482520"/>
    </source>
</evidence>
<accession>A0ABV1P3L9</accession>
<reference evidence="4 5" key="1">
    <citation type="submission" date="2024-02" db="EMBL/GenBank/DDBJ databases">
        <title>Full genome sequence of Nocardioides kribbensis.</title>
        <authorList>
            <person name="Poletto B.L."/>
            <person name="Silva G."/>
            <person name="Galante D."/>
            <person name="Campos K.R."/>
            <person name="Santos M.B.N."/>
            <person name="Sacchi C.T."/>
        </authorList>
    </citation>
    <scope>NUCLEOTIDE SEQUENCE [LARGE SCALE GENOMIC DNA]</scope>
    <source>
        <strain evidence="4 5">O4R</strain>
    </source>
</reference>
<dbReference type="PANTHER" id="PTHR43212">
    <property type="entry name" value="QUERCETIN 2,3-DIOXYGENASE"/>
    <property type="match status" value="1"/>
</dbReference>
<gene>
    <name evidence="4" type="ORF">V6R90_18795</name>
</gene>
<evidence type="ECO:0000256" key="1">
    <source>
        <dbReference type="ARBA" id="ARBA00008416"/>
    </source>
</evidence>
<comment type="similarity">
    <text evidence="1 2">Belongs to the pirin family.</text>
</comment>
<protein>
    <submittedName>
        <fullName evidence="4">Pirin family protein</fullName>
    </submittedName>
</protein>
<dbReference type="Gene3D" id="2.60.120.10">
    <property type="entry name" value="Jelly Rolls"/>
    <property type="match status" value="1"/>
</dbReference>
<dbReference type="PANTHER" id="PTHR43212:SF3">
    <property type="entry name" value="QUERCETIN 2,3-DIOXYGENASE"/>
    <property type="match status" value="1"/>
</dbReference>
<proteinExistence type="inferred from homology"/>
<comment type="caution">
    <text evidence="4">The sequence shown here is derived from an EMBL/GenBank/DDBJ whole genome shotgun (WGS) entry which is preliminary data.</text>
</comment>
<feature type="domain" description="Pirin N-terminal" evidence="3">
    <location>
        <begin position="15"/>
        <end position="124"/>
    </location>
</feature>
<dbReference type="InterPro" id="IPR003829">
    <property type="entry name" value="Pirin_N_dom"/>
</dbReference>
<evidence type="ECO:0000256" key="2">
    <source>
        <dbReference type="RuleBase" id="RU003457"/>
    </source>
</evidence>
<dbReference type="InterPro" id="IPR012093">
    <property type="entry name" value="Pirin"/>
</dbReference>
<dbReference type="SUPFAM" id="SSF51182">
    <property type="entry name" value="RmlC-like cupins"/>
    <property type="match status" value="1"/>
</dbReference>
<evidence type="ECO:0000313" key="4">
    <source>
        <dbReference type="EMBL" id="MEQ7849331.1"/>
    </source>
</evidence>
<keyword evidence="5" id="KW-1185">Reference proteome</keyword>
<dbReference type="RefSeq" id="WP_193661785.1">
    <property type="nucleotide sequence ID" value="NZ_BAAAMM010000026.1"/>
</dbReference>
<sequence length="222" mass="23570">MSVEIRRGTVRFVSRAAGRETKHSFAFGEHYDPERLSFGPVVCHDDHHLRGGTGFEAHRHTDLEIVTYVVSGALEHSHTVDDTAAEPVRVEAGSLALLSAGAGVSHSEVAVSGAGPVRFVQVWLRPDEPGATPSYAVHPDATSLEVPGVAGARLDVVRLGTGEATTLPEAARVHAFVSRGALVRSSLAEPVQAGDAFLFVDEPAHEVTAAVPTELLVWSFRS</sequence>
<dbReference type="InterPro" id="IPR014710">
    <property type="entry name" value="RmlC-like_jellyroll"/>
</dbReference>
<dbReference type="InterPro" id="IPR011051">
    <property type="entry name" value="RmlC_Cupin_sf"/>
</dbReference>
<dbReference type="Pfam" id="PF02678">
    <property type="entry name" value="Pirin"/>
    <property type="match status" value="1"/>
</dbReference>
<dbReference type="EMBL" id="JBEGDP010000036">
    <property type="protein sequence ID" value="MEQ7849331.1"/>
    <property type="molecule type" value="Genomic_DNA"/>
</dbReference>
<evidence type="ECO:0000259" key="3">
    <source>
        <dbReference type="Pfam" id="PF02678"/>
    </source>
</evidence>
<dbReference type="Proteomes" id="UP001482520">
    <property type="component" value="Unassembled WGS sequence"/>
</dbReference>